<evidence type="ECO:0000313" key="4">
    <source>
        <dbReference type="EMBL" id="SCD22276.1"/>
    </source>
</evidence>
<keyword evidence="1" id="KW-0732">Signal</keyword>
<dbReference type="InterPro" id="IPR000683">
    <property type="entry name" value="Gfo/Idh/MocA-like_OxRdtase_N"/>
</dbReference>
<dbReference type="SUPFAM" id="SSF51735">
    <property type="entry name" value="NAD(P)-binding Rossmann-fold domains"/>
    <property type="match status" value="1"/>
</dbReference>
<dbReference type="Proteomes" id="UP000187464">
    <property type="component" value="Chromosome I"/>
</dbReference>
<gene>
    <name evidence="4" type="ORF">PSM36_3494</name>
</gene>
<evidence type="ECO:0000259" key="3">
    <source>
        <dbReference type="Pfam" id="PF22725"/>
    </source>
</evidence>
<keyword evidence="5" id="KW-1185">Reference proteome</keyword>
<dbReference type="Gene3D" id="3.40.50.720">
    <property type="entry name" value="NAD(P)-binding Rossmann-like Domain"/>
    <property type="match status" value="1"/>
</dbReference>
<dbReference type="InterPro" id="IPR050463">
    <property type="entry name" value="Gfo/Idh/MocA_oxidrdct_glycsds"/>
</dbReference>
<accession>A0A1R3T1K9</accession>
<dbReference type="STRING" id="1642647.PSM36_3494"/>
<dbReference type="InterPro" id="IPR036291">
    <property type="entry name" value="NAD(P)-bd_dom_sf"/>
</dbReference>
<feature type="domain" description="GFO/IDH/MocA-like oxidoreductase" evidence="3">
    <location>
        <begin position="165"/>
        <end position="290"/>
    </location>
</feature>
<dbReference type="GO" id="GO:0000166">
    <property type="term" value="F:nucleotide binding"/>
    <property type="evidence" value="ECO:0007669"/>
    <property type="project" value="InterPro"/>
</dbReference>
<dbReference type="EMBL" id="LT605205">
    <property type="protein sequence ID" value="SCD22276.1"/>
    <property type="molecule type" value="Genomic_DNA"/>
</dbReference>
<dbReference type="AlphaFoldDB" id="A0A1R3T1K9"/>
<dbReference type="Pfam" id="PF01408">
    <property type="entry name" value="GFO_IDH_MocA"/>
    <property type="match status" value="1"/>
</dbReference>
<dbReference type="RefSeq" id="WP_076931934.1">
    <property type="nucleotide sequence ID" value="NZ_LT605205.1"/>
</dbReference>
<proteinExistence type="predicted"/>
<dbReference type="Gene3D" id="3.30.360.10">
    <property type="entry name" value="Dihydrodipicolinate Reductase, domain 2"/>
    <property type="match status" value="1"/>
</dbReference>
<dbReference type="Pfam" id="PF22725">
    <property type="entry name" value="GFO_IDH_MocA_C3"/>
    <property type="match status" value="1"/>
</dbReference>
<protein>
    <submittedName>
        <fullName evidence="4">Putative dehydrogenase</fullName>
    </submittedName>
</protein>
<name>A0A1R3T1K9_9BACT</name>
<feature type="domain" description="Gfo/Idh/MocA-like oxidoreductase N-terminal" evidence="2">
    <location>
        <begin position="33"/>
        <end position="157"/>
    </location>
</feature>
<evidence type="ECO:0000313" key="5">
    <source>
        <dbReference type="Proteomes" id="UP000187464"/>
    </source>
</evidence>
<dbReference type="InterPro" id="IPR055170">
    <property type="entry name" value="GFO_IDH_MocA-like_dom"/>
</dbReference>
<evidence type="ECO:0000256" key="1">
    <source>
        <dbReference type="SAM" id="SignalP"/>
    </source>
</evidence>
<dbReference type="SUPFAM" id="SSF55347">
    <property type="entry name" value="Glyceraldehyde-3-phosphate dehydrogenase-like, C-terminal domain"/>
    <property type="match status" value="1"/>
</dbReference>
<dbReference type="PANTHER" id="PTHR43818">
    <property type="entry name" value="BCDNA.GH03377"/>
    <property type="match status" value="1"/>
</dbReference>
<sequence length="428" mass="47455">MDRRTFIKKSSLTTAAVATGFHSPLFAQDTSNLKIGLIGSGWYGMVIAKAALQAGGVEIAAICDVDTAHLKNSATELETLQGVKPKEFKDYHELLNLPALDAVLIGTPPHWHALQFIDACKKGLPIYCEKPLAYDVDEGKAMIEAARKAGNIVQIGFQRRQSKAFQKARELIQTGEIGRVRQIGAQIHYNPGNADTTVQDPPSSLDWDAWCGPAPKLPYSPSIGHGNWRLEKEYGNGHLVDWGIHHIDIIRTIMDFKMPESIHATGSLNVLKGRITTPDTLLATMHFKDCPVVWQHRLWGTGDLNPQFNNGIFFYGEKATLFAADNKLILTPAGRDREQQVMDIDTPDMQEKHLSEFIHAVRAKDKNLVSCKVEDAFQSTAAVQLAMISYETASEVKWDATGNTISGNDNARKLSARSYRQGYIRPTY</sequence>
<reference evidence="4 5" key="1">
    <citation type="submission" date="2016-08" db="EMBL/GenBank/DDBJ databases">
        <authorList>
            <person name="Seilhamer J.J."/>
        </authorList>
    </citation>
    <scope>NUCLEOTIDE SEQUENCE [LARGE SCALE GENOMIC DNA]</scope>
    <source>
        <strain evidence="4">M3/6</strain>
    </source>
</reference>
<feature type="chain" id="PRO_5010185357" evidence="1">
    <location>
        <begin position="28"/>
        <end position="428"/>
    </location>
</feature>
<organism evidence="4 5">
    <name type="scientific">Proteiniphilum saccharofermentans</name>
    <dbReference type="NCBI Taxonomy" id="1642647"/>
    <lineage>
        <taxon>Bacteria</taxon>
        <taxon>Pseudomonadati</taxon>
        <taxon>Bacteroidota</taxon>
        <taxon>Bacteroidia</taxon>
        <taxon>Bacteroidales</taxon>
        <taxon>Dysgonomonadaceae</taxon>
        <taxon>Proteiniphilum</taxon>
    </lineage>
</organism>
<feature type="signal peptide" evidence="1">
    <location>
        <begin position="1"/>
        <end position="27"/>
    </location>
</feature>
<dbReference type="PANTHER" id="PTHR43818:SF5">
    <property type="entry name" value="OXIDOREDUCTASE FAMILY PROTEIN"/>
    <property type="match status" value="1"/>
</dbReference>
<evidence type="ECO:0000259" key="2">
    <source>
        <dbReference type="Pfam" id="PF01408"/>
    </source>
</evidence>
<dbReference type="KEGG" id="psac:PSM36_3494"/>